<dbReference type="SUPFAM" id="SSF48371">
    <property type="entry name" value="ARM repeat"/>
    <property type="match status" value="1"/>
</dbReference>
<dbReference type="EMBL" id="OU015569">
    <property type="protein sequence ID" value="CAG5098717.1"/>
    <property type="molecule type" value="Genomic_DNA"/>
</dbReference>
<evidence type="ECO:0000256" key="1">
    <source>
        <dbReference type="ARBA" id="ARBA00023067"/>
    </source>
</evidence>
<accession>A0ABN7SNP1</accession>
<name>A0ABN7SNP1_OIKDI</name>
<dbReference type="PANTHER" id="PTHR14222:SF1">
    <property type="entry name" value="CONDENSIN-2 COMPLEX SUBUNIT D3"/>
    <property type="match status" value="1"/>
</dbReference>
<dbReference type="Gene3D" id="1.25.10.10">
    <property type="entry name" value="Leucine-rich Repeat Variant"/>
    <property type="match status" value="3"/>
</dbReference>
<gene>
    <name evidence="3" type="ORF">OKIOD_LOCUS7471</name>
</gene>
<dbReference type="InterPro" id="IPR026971">
    <property type="entry name" value="CND1/NCAPD3"/>
</dbReference>
<evidence type="ECO:0000313" key="3">
    <source>
        <dbReference type="EMBL" id="CAG5098717.1"/>
    </source>
</evidence>
<sequence>MERILARFGLNVVDEDWIKSTWMQPLQESQFHMDLPEPNLKDMIRLTDFLKGNTISVEDVPKELLSYLAVVTAKLAEWNSPSDEDIIRDGPVVLRSIEAYLRLLSIERAAAFNIFHPLLFEQSWVILQTVITKEHSAIKNRRKKPDHETIMLSAVEDVIAVLGVLFENFILTRDHADRAISTFAYLINSSASLFLETSPISFMLYHLLGQNIKTEVFPICIRILNHKLLPLKSSSMNLTERRCFDIVLHACEMAGKRKNSFFYALIRILVSQSHDKNSTREAIDEVMTKFFPLCDIETQLKIISFIKKNMETKKVSQRALSVGVLKRILYHIPSQELQEKVDASMLFSKLARRCRDSNHTVAARAMFSLAELLEGCILGPTDSLMAPGALQPSYLRRLSTATANRLSVATSQVSTTSSNMTTNSLFGIHRFSDHATMTEASRSTLQKTFCLDSDGLSVLQQMQNSKYQLVRKSVILLTKALVIRQFASCEEKVWQIFARACRDPLLSVRQVAVAAFTNLMNALDTFDHPSGLNNSMMESTRSEFRLDWLNVMLDALEDPERAVKEVAFNGLYLNFITVIIETGNHEMWNCLDLVSGNMYEPLKNNLIALFEQAKSDEKVSSFVPLAKNAMRRLEIQDGESGACWILLKVIYQLEKDSIAVMDVLTVFKEHIEHLMKDAACVSAVAFELVIELAENELGENMRQDLLDFVSSILKILCPKNLNVIEPLTRLIRICAGDGLKDWLSGRFSIREMARRVNKVGDESLDPFDYMSNCGTLIITVLFYSEFLEITPADDRDEFAQYLNMVFFKDFKGVLNTPLPTELMTALIHVLGNLCIRRGKNSEDLVRIFIYSLSDRANCASIRIVALSIVADLCVVKTHLVDRFMDILAALLEDNDETVQIATMQHLTNLLKKDFIRMKPSILTRMLILAADPEPRSKIVHQKASFCLRQVLKPRNPKIFQENFIAVMILSTGAFSIDPSHDRRLQISTQTQRSTTFETGAFPGIEGRARRMQIYTFCICNMSEEQRLTVFCNITNLVLAIPLLRKVDITSVEMTEVFFDALHLLYRHQMLQFQLVGPKNARNAEQDHFDDEPLRKEGMKRAAFLETCAKTRIQFITKQTFPILVDLRNELKTVRSPLLPTIGKLCQAWLKEIPGLKESDIMYRNLQDDLSEECALWANDDNPIPAPAREDAPGTPATPIRKKSKRSGINQNVSISEQVAEIFSDSEPESDANIENTSSNMTVLEKSVLQIEKTLGSGEEQESLLSPAQQNMNRRRSRRSSLAALSSNLTPIRRANPDHEATHMTPK</sequence>
<feature type="region of interest" description="Disordered" evidence="2">
    <location>
        <begin position="1254"/>
        <end position="1306"/>
    </location>
</feature>
<dbReference type="Proteomes" id="UP001158576">
    <property type="component" value="Chromosome XSR"/>
</dbReference>
<keyword evidence="4" id="KW-1185">Reference proteome</keyword>
<proteinExistence type="predicted"/>
<feature type="compositionally biased region" description="Basic and acidic residues" evidence="2">
    <location>
        <begin position="1294"/>
        <end position="1306"/>
    </location>
</feature>
<reference evidence="3 4" key="1">
    <citation type="submission" date="2021-04" db="EMBL/GenBank/DDBJ databases">
        <authorList>
            <person name="Bliznina A."/>
        </authorList>
    </citation>
    <scope>NUCLEOTIDE SEQUENCE [LARGE SCALE GENOMIC DNA]</scope>
</reference>
<dbReference type="InterPro" id="IPR011989">
    <property type="entry name" value="ARM-like"/>
</dbReference>
<feature type="region of interest" description="Disordered" evidence="2">
    <location>
        <begin position="1180"/>
        <end position="1210"/>
    </location>
</feature>
<dbReference type="PANTHER" id="PTHR14222">
    <property type="entry name" value="CONDENSIN"/>
    <property type="match status" value="1"/>
</dbReference>
<evidence type="ECO:0000256" key="2">
    <source>
        <dbReference type="SAM" id="MobiDB-lite"/>
    </source>
</evidence>
<feature type="compositionally biased region" description="Polar residues" evidence="2">
    <location>
        <begin position="1262"/>
        <end position="1271"/>
    </location>
</feature>
<protein>
    <submittedName>
        <fullName evidence="3">Oidioi.mRNA.OKI2018_I69.XSR.g15913.t1.cds</fullName>
    </submittedName>
</protein>
<organism evidence="3 4">
    <name type="scientific">Oikopleura dioica</name>
    <name type="common">Tunicate</name>
    <dbReference type="NCBI Taxonomy" id="34765"/>
    <lineage>
        <taxon>Eukaryota</taxon>
        <taxon>Metazoa</taxon>
        <taxon>Chordata</taxon>
        <taxon>Tunicata</taxon>
        <taxon>Appendicularia</taxon>
        <taxon>Copelata</taxon>
        <taxon>Oikopleuridae</taxon>
        <taxon>Oikopleura</taxon>
    </lineage>
</organism>
<keyword evidence="1" id="KW-0226">DNA condensation</keyword>
<evidence type="ECO:0000313" key="4">
    <source>
        <dbReference type="Proteomes" id="UP001158576"/>
    </source>
</evidence>
<dbReference type="InterPro" id="IPR016024">
    <property type="entry name" value="ARM-type_fold"/>
</dbReference>